<name>A0A1F5F6V4_9BACT</name>
<dbReference type="Gene3D" id="3.30.56.10">
    <property type="match status" value="2"/>
</dbReference>
<dbReference type="SMART" id="SM00874">
    <property type="entry name" value="B5"/>
    <property type="match status" value="1"/>
</dbReference>
<evidence type="ECO:0000256" key="6">
    <source>
        <dbReference type="ARBA" id="ARBA00022840"/>
    </source>
</evidence>
<dbReference type="PANTHER" id="PTHR10947">
    <property type="entry name" value="PHENYLALANYL-TRNA SYNTHETASE BETA CHAIN AND LEUCINE-RICH REPEAT-CONTAINING PROTEIN 47"/>
    <property type="match status" value="1"/>
</dbReference>
<accession>A0A1F5F6V4</accession>
<dbReference type="AlphaFoldDB" id="A0A1F5F6V4"/>
<evidence type="ECO:0000256" key="2">
    <source>
        <dbReference type="ARBA" id="ARBA00012814"/>
    </source>
</evidence>
<dbReference type="PANTHER" id="PTHR10947:SF0">
    <property type="entry name" value="PHENYLALANINE--TRNA LIGASE BETA SUBUNIT"/>
    <property type="match status" value="1"/>
</dbReference>
<dbReference type="EC" id="6.1.1.20" evidence="2"/>
<evidence type="ECO:0000313" key="11">
    <source>
        <dbReference type="EMBL" id="OGD75395.1"/>
    </source>
</evidence>
<reference evidence="11 12" key="1">
    <citation type="journal article" date="2016" name="Nat. Commun.">
        <title>Thousands of microbial genomes shed light on interconnected biogeochemical processes in an aquifer system.</title>
        <authorList>
            <person name="Anantharaman K."/>
            <person name="Brown C.T."/>
            <person name="Hug L.A."/>
            <person name="Sharon I."/>
            <person name="Castelle C.J."/>
            <person name="Probst A.J."/>
            <person name="Thomas B.C."/>
            <person name="Singh A."/>
            <person name="Wilkins M.J."/>
            <person name="Karaoz U."/>
            <person name="Brodie E.L."/>
            <person name="Williams K.H."/>
            <person name="Hubbard S.S."/>
            <person name="Banfield J.F."/>
        </authorList>
    </citation>
    <scope>NUCLEOTIDE SEQUENCE [LARGE SCALE GENOMIC DNA]</scope>
</reference>
<dbReference type="Pfam" id="PF03483">
    <property type="entry name" value="B3_4"/>
    <property type="match status" value="1"/>
</dbReference>
<dbReference type="GO" id="GO:0003723">
    <property type="term" value="F:RNA binding"/>
    <property type="evidence" value="ECO:0007669"/>
    <property type="project" value="InterPro"/>
</dbReference>
<dbReference type="Proteomes" id="UP000176191">
    <property type="component" value="Unassembled WGS sequence"/>
</dbReference>
<gene>
    <name evidence="11" type="ORF">A2228_01955</name>
</gene>
<keyword evidence="7" id="KW-0460">Magnesium</keyword>
<evidence type="ECO:0000256" key="3">
    <source>
        <dbReference type="ARBA" id="ARBA00022598"/>
    </source>
</evidence>
<dbReference type="InterPro" id="IPR009061">
    <property type="entry name" value="DNA-bd_dom_put_sf"/>
</dbReference>
<sequence>MKIPLIWLKDYLKIDKTPREIAASFTQLGLMLDKPLDQTGVLDLEHRMDRSDWLSIIGCARDLAAFENLPLKLPKPTSKLKQKTLSQPEIAIRVQTPHVRRFATKVFHQVKVGPSPRWLTERLLAYGIKSVNNIVDVTNFVMVEYGQPLHAQDLAKLPGQDITIRAACAGEKLTTILGTDIKLDSNVFILTSGGLPTVIGGIVGGVGTSVTQKTTDIILDAGNYDQRIIRQTSRRLKIINETVSHYDKYLDPRLIDPALSRATSLILELAGGTVTDNDDYYPHPPKPQTLTLHWSRLQLLSGLTLPKPTVKRILRALDYSIVEEDPSSLVVEIPYFRTDVEVEDDLIADILRINNYDNLPALALSTPIPPDITPELYRFEDRLRDLLVAKGAHEHITSSLTTASPDNHAITLLSATSSDQNTLRSSLVPSLQNVLGYYAKHGLKNIALFEIGKVFSQQGDKYLEHRHLSVVSTQKIADSLSTLMHVLGINYHISLTHQIVVKQKTVGAIGPHFYTLYPDLLLPLSQAYSPVVSEFLHSQSRDLSLLVPPRYVYADILAALNPLTLTYQTINCKSATPLGKVNNYLLTFTWPAKSNTSAEIKQILKTLKTALSIDSKS</sequence>
<organism evidence="11 12">
    <name type="scientific">Candidatus Collierbacteria bacterium RIFOXYA2_FULL_46_10</name>
    <dbReference type="NCBI Taxonomy" id="1817726"/>
    <lineage>
        <taxon>Bacteria</taxon>
        <taxon>Candidatus Collieribacteriota</taxon>
    </lineage>
</organism>
<protein>
    <recommendedName>
        <fullName evidence="2">phenylalanine--tRNA ligase</fullName>
        <ecNumber evidence="2">6.1.1.20</ecNumber>
    </recommendedName>
</protein>
<keyword evidence="5" id="KW-0547">Nucleotide-binding</keyword>
<dbReference type="PROSITE" id="PS51483">
    <property type="entry name" value="B5"/>
    <property type="match status" value="1"/>
</dbReference>
<keyword evidence="3" id="KW-0436">Ligase</keyword>
<evidence type="ECO:0000256" key="8">
    <source>
        <dbReference type="ARBA" id="ARBA00022917"/>
    </source>
</evidence>
<dbReference type="GO" id="GO:0009328">
    <property type="term" value="C:phenylalanine-tRNA ligase complex"/>
    <property type="evidence" value="ECO:0007669"/>
    <property type="project" value="TreeGrafter"/>
</dbReference>
<dbReference type="InterPro" id="IPR005146">
    <property type="entry name" value="B3/B4_tRNA-bd"/>
</dbReference>
<dbReference type="Gene3D" id="3.30.930.10">
    <property type="entry name" value="Bira Bifunctional Protein, Domain 2"/>
    <property type="match status" value="1"/>
</dbReference>
<evidence type="ECO:0000256" key="1">
    <source>
        <dbReference type="ARBA" id="ARBA00001946"/>
    </source>
</evidence>
<dbReference type="Pfam" id="PF03484">
    <property type="entry name" value="B5"/>
    <property type="match status" value="1"/>
</dbReference>
<evidence type="ECO:0000313" key="12">
    <source>
        <dbReference type="Proteomes" id="UP000176191"/>
    </source>
</evidence>
<dbReference type="Pfam" id="PF17759">
    <property type="entry name" value="tRNA_synthFbeta"/>
    <property type="match status" value="1"/>
</dbReference>
<dbReference type="InterPro" id="IPR020825">
    <property type="entry name" value="Phe-tRNA_synthase-like_B3/B4"/>
</dbReference>
<dbReference type="GO" id="GO:0000287">
    <property type="term" value="F:magnesium ion binding"/>
    <property type="evidence" value="ECO:0007669"/>
    <property type="project" value="InterPro"/>
</dbReference>
<dbReference type="GO" id="GO:0006432">
    <property type="term" value="P:phenylalanyl-tRNA aminoacylation"/>
    <property type="evidence" value="ECO:0007669"/>
    <property type="project" value="InterPro"/>
</dbReference>
<proteinExistence type="predicted"/>
<dbReference type="InterPro" id="IPR045864">
    <property type="entry name" value="aa-tRNA-synth_II/BPL/LPL"/>
</dbReference>
<evidence type="ECO:0000256" key="9">
    <source>
        <dbReference type="ARBA" id="ARBA00023146"/>
    </source>
</evidence>
<feature type="domain" description="B5" evidence="10">
    <location>
        <begin position="285"/>
        <end position="361"/>
    </location>
</feature>
<evidence type="ECO:0000259" key="10">
    <source>
        <dbReference type="PROSITE" id="PS51483"/>
    </source>
</evidence>
<evidence type="ECO:0000256" key="4">
    <source>
        <dbReference type="ARBA" id="ARBA00022723"/>
    </source>
</evidence>
<comment type="caution">
    <text evidence="11">The sequence shown here is derived from an EMBL/GenBank/DDBJ whole genome shotgun (WGS) entry which is preliminary data.</text>
</comment>
<evidence type="ECO:0000256" key="7">
    <source>
        <dbReference type="ARBA" id="ARBA00022842"/>
    </source>
</evidence>
<keyword evidence="4" id="KW-0479">Metal-binding</keyword>
<dbReference type="InterPro" id="IPR005147">
    <property type="entry name" value="tRNA_synthase_B5-dom"/>
</dbReference>
<dbReference type="SUPFAM" id="SSF55681">
    <property type="entry name" value="Class II aaRS and biotin synthetases"/>
    <property type="match status" value="1"/>
</dbReference>
<dbReference type="Gene3D" id="3.50.40.10">
    <property type="entry name" value="Phenylalanyl-trna Synthetase, Chain B, domain 3"/>
    <property type="match status" value="1"/>
</dbReference>
<evidence type="ECO:0000256" key="5">
    <source>
        <dbReference type="ARBA" id="ARBA00022741"/>
    </source>
</evidence>
<comment type="cofactor">
    <cofactor evidence="1">
        <name>Mg(2+)</name>
        <dbReference type="ChEBI" id="CHEBI:18420"/>
    </cofactor>
</comment>
<dbReference type="EMBL" id="MFAK01000006">
    <property type="protein sequence ID" value="OGD75395.1"/>
    <property type="molecule type" value="Genomic_DNA"/>
</dbReference>
<dbReference type="GO" id="GO:0004826">
    <property type="term" value="F:phenylalanine-tRNA ligase activity"/>
    <property type="evidence" value="ECO:0007669"/>
    <property type="project" value="UniProtKB-EC"/>
</dbReference>
<keyword evidence="8" id="KW-0648">Protein biosynthesis</keyword>
<dbReference type="InterPro" id="IPR041616">
    <property type="entry name" value="PheRS_beta_core"/>
</dbReference>
<dbReference type="SMART" id="SM00873">
    <property type="entry name" value="B3_4"/>
    <property type="match status" value="1"/>
</dbReference>
<keyword evidence="9" id="KW-0030">Aminoacyl-tRNA synthetase</keyword>
<dbReference type="SUPFAM" id="SSF56037">
    <property type="entry name" value="PheT/TilS domain"/>
    <property type="match status" value="1"/>
</dbReference>
<keyword evidence="6" id="KW-0067">ATP-binding</keyword>
<dbReference type="SUPFAM" id="SSF46955">
    <property type="entry name" value="Putative DNA-binding domain"/>
    <property type="match status" value="2"/>
</dbReference>
<dbReference type="GO" id="GO:0005524">
    <property type="term" value="F:ATP binding"/>
    <property type="evidence" value="ECO:0007669"/>
    <property type="project" value="UniProtKB-KW"/>
</dbReference>
<dbReference type="InterPro" id="IPR045060">
    <property type="entry name" value="Phe-tRNA-ligase_IIc_bsu"/>
</dbReference>